<comment type="caution">
    <text evidence="1">The sequence shown here is derived from an EMBL/GenBank/DDBJ whole genome shotgun (WGS) entry which is preliminary data.</text>
</comment>
<name>A0A918HL54_9ACTN</name>
<evidence type="ECO:0000313" key="1">
    <source>
        <dbReference type="EMBL" id="GGT70834.1"/>
    </source>
</evidence>
<organism evidence="1 2">
    <name type="scientific">Streptomyces phaeofaciens</name>
    <dbReference type="NCBI Taxonomy" id="68254"/>
    <lineage>
        <taxon>Bacteria</taxon>
        <taxon>Bacillati</taxon>
        <taxon>Actinomycetota</taxon>
        <taxon>Actinomycetes</taxon>
        <taxon>Kitasatosporales</taxon>
        <taxon>Streptomycetaceae</taxon>
        <taxon>Streptomyces</taxon>
    </lineage>
</organism>
<keyword evidence="2" id="KW-1185">Reference proteome</keyword>
<reference evidence="1" key="1">
    <citation type="journal article" date="2014" name="Int. J. Syst. Evol. Microbiol.">
        <title>Complete genome sequence of Corynebacterium casei LMG S-19264T (=DSM 44701T), isolated from a smear-ripened cheese.</title>
        <authorList>
            <consortium name="US DOE Joint Genome Institute (JGI-PGF)"/>
            <person name="Walter F."/>
            <person name="Albersmeier A."/>
            <person name="Kalinowski J."/>
            <person name="Ruckert C."/>
        </authorList>
    </citation>
    <scope>NUCLEOTIDE SEQUENCE</scope>
    <source>
        <strain evidence="1">JCM 4125</strain>
    </source>
</reference>
<accession>A0A918HL54</accession>
<gene>
    <name evidence="1" type="ORF">GCM10010226_55920</name>
</gene>
<evidence type="ECO:0000313" key="2">
    <source>
        <dbReference type="Proteomes" id="UP000646776"/>
    </source>
</evidence>
<dbReference type="Proteomes" id="UP000646776">
    <property type="component" value="Unassembled WGS sequence"/>
</dbReference>
<proteinExistence type="predicted"/>
<sequence>MRCRIDFKYARGLELVTEAVRAVLEAMAHHAPEVLDEPVTAKWAERSGRPVPLCSQPSHCTCARV</sequence>
<dbReference type="EMBL" id="BMSA01000018">
    <property type="protein sequence ID" value="GGT70834.1"/>
    <property type="molecule type" value="Genomic_DNA"/>
</dbReference>
<dbReference type="AlphaFoldDB" id="A0A918HL54"/>
<protein>
    <submittedName>
        <fullName evidence="1">Uncharacterized protein</fullName>
    </submittedName>
</protein>
<reference evidence="1" key="2">
    <citation type="submission" date="2020-09" db="EMBL/GenBank/DDBJ databases">
        <authorList>
            <person name="Sun Q."/>
            <person name="Ohkuma M."/>
        </authorList>
    </citation>
    <scope>NUCLEOTIDE SEQUENCE</scope>
    <source>
        <strain evidence="1">JCM 4125</strain>
    </source>
</reference>